<dbReference type="EMBL" id="JABBFW010000010">
    <property type="protein sequence ID" value="NML16491.1"/>
    <property type="molecule type" value="Genomic_DNA"/>
</dbReference>
<comment type="caution">
    <text evidence="3">The sequence shown here is derived from an EMBL/GenBank/DDBJ whole genome shotgun (WGS) entry which is preliminary data.</text>
</comment>
<feature type="signal peptide" evidence="1">
    <location>
        <begin position="1"/>
        <end position="23"/>
    </location>
</feature>
<dbReference type="Proteomes" id="UP000574067">
    <property type="component" value="Unassembled WGS sequence"/>
</dbReference>
<name>A0A848FF14_9BURK</name>
<evidence type="ECO:0000313" key="3">
    <source>
        <dbReference type="EMBL" id="NML16491.1"/>
    </source>
</evidence>
<accession>A0A848FF14</accession>
<feature type="chain" id="PRO_5032967181" evidence="1">
    <location>
        <begin position="24"/>
        <end position="284"/>
    </location>
</feature>
<proteinExistence type="predicted"/>
<keyword evidence="1" id="KW-0732">Signal</keyword>
<reference evidence="3 4" key="1">
    <citation type="submission" date="2020-04" db="EMBL/GenBank/DDBJ databases">
        <title>Azohydromonas sp. isolated from soil.</title>
        <authorList>
            <person name="Dahal R.H."/>
        </authorList>
    </citation>
    <scope>NUCLEOTIDE SEQUENCE [LARGE SCALE GENOMIC DNA]</scope>
    <source>
        <strain evidence="3 4">G-1-1-14</strain>
    </source>
</reference>
<dbReference type="NCBIfam" id="TIGR02595">
    <property type="entry name" value="PEP_CTERM"/>
    <property type="match status" value="1"/>
</dbReference>
<protein>
    <submittedName>
        <fullName evidence="3">PEP-CTERM sorting domain-containing protein</fullName>
    </submittedName>
</protein>
<dbReference type="Pfam" id="PF07589">
    <property type="entry name" value="PEP-CTERM"/>
    <property type="match status" value="1"/>
</dbReference>
<sequence length="284" mass="30201">MHFRLAGMVAAALALASGPAAWADVSVSARLSEFGYSLIDLDPSDGIDPALSFSSRNYTTLNVVREGPAQGRDNRMTGETIQKRGLYDPSSPIFRHLQMSQTGIDVGLYGSVTDHGFNTFLRAQARHSRTDPLFAGYFYTFSSPAFRFEMSLTPATQVVWTGVLAVSAQQTLGRRGKRVEDSIIGASLALTDMASGLGLDFTTLGINLLPGQVDTRSEVSAATLSFSNLGNAMANIRLTGEFNTEGQSFLPVPEPGTPLLMLCGLGLTVGVAVRRRCAVGSPAS</sequence>
<keyword evidence="4" id="KW-1185">Reference proteome</keyword>
<organism evidence="3 4">
    <name type="scientific">Azohydromonas caseinilytica</name>
    <dbReference type="NCBI Taxonomy" id="2728836"/>
    <lineage>
        <taxon>Bacteria</taxon>
        <taxon>Pseudomonadati</taxon>
        <taxon>Pseudomonadota</taxon>
        <taxon>Betaproteobacteria</taxon>
        <taxon>Burkholderiales</taxon>
        <taxon>Sphaerotilaceae</taxon>
        <taxon>Azohydromonas</taxon>
    </lineage>
</organism>
<dbReference type="RefSeq" id="WP_169161394.1">
    <property type="nucleotide sequence ID" value="NZ_JABBFW010000010.1"/>
</dbReference>
<evidence type="ECO:0000259" key="2">
    <source>
        <dbReference type="Pfam" id="PF07589"/>
    </source>
</evidence>
<evidence type="ECO:0000313" key="4">
    <source>
        <dbReference type="Proteomes" id="UP000574067"/>
    </source>
</evidence>
<feature type="domain" description="Ice-binding protein C-terminal" evidence="2">
    <location>
        <begin position="251"/>
        <end position="276"/>
    </location>
</feature>
<dbReference type="AlphaFoldDB" id="A0A848FF14"/>
<evidence type="ECO:0000256" key="1">
    <source>
        <dbReference type="SAM" id="SignalP"/>
    </source>
</evidence>
<gene>
    <name evidence="3" type="ORF">HHL10_16020</name>
</gene>
<dbReference type="InterPro" id="IPR013424">
    <property type="entry name" value="Ice-binding_C"/>
</dbReference>